<dbReference type="AlphaFoldDB" id="A0A6A5QZ79"/>
<dbReference type="PANTHER" id="PTHR10622:SF10">
    <property type="entry name" value="HET DOMAIN-CONTAINING PROTEIN"/>
    <property type="match status" value="1"/>
</dbReference>
<gene>
    <name evidence="1" type="ORF">BDU57DRAFT_424245</name>
</gene>
<dbReference type="OrthoDB" id="20872at2759"/>
<evidence type="ECO:0008006" key="3">
    <source>
        <dbReference type="Google" id="ProtNLM"/>
    </source>
</evidence>
<accession>A0A6A5QZ79</accession>
<organism evidence="1 2">
    <name type="scientific">Ampelomyces quisqualis</name>
    <name type="common">Powdery mildew agent</name>
    <dbReference type="NCBI Taxonomy" id="50730"/>
    <lineage>
        <taxon>Eukaryota</taxon>
        <taxon>Fungi</taxon>
        <taxon>Dikarya</taxon>
        <taxon>Ascomycota</taxon>
        <taxon>Pezizomycotina</taxon>
        <taxon>Dothideomycetes</taxon>
        <taxon>Pleosporomycetidae</taxon>
        <taxon>Pleosporales</taxon>
        <taxon>Pleosporineae</taxon>
        <taxon>Phaeosphaeriaceae</taxon>
        <taxon>Ampelomyces</taxon>
    </lineage>
</organism>
<evidence type="ECO:0000313" key="1">
    <source>
        <dbReference type="EMBL" id="KAF1920763.1"/>
    </source>
</evidence>
<proteinExistence type="predicted"/>
<protein>
    <recommendedName>
        <fullName evidence="3">Heterokaryon incompatibility domain-containing protein</fullName>
    </recommendedName>
</protein>
<sequence length="154" mass="17482">VERFCIDKSSSAELSETINSMFVWYKDSSICYAYLADVEHREAFGSSKWFTRAWTLQELLAPSHLQTDDHTGMFFFSRDWKSLGSKGSLSTTISKITGIPKEYLERLSLTTASISMRMSWAADRHATRAEDIAYALLGIFDVNMPLLYGEGKLK</sequence>
<dbReference type="PANTHER" id="PTHR10622">
    <property type="entry name" value="HET DOMAIN-CONTAINING PROTEIN"/>
    <property type="match status" value="1"/>
</dbReference>
<feature type="non-terminal residue" evidence="1">
    <location>
        <position position="154"/>
    </location>
</feature>
<evidence type="ECO:0000313" key="2">
    <source>
        <dbReference type="Proteomes" id="UP000800096"/>
    </source>
</evidence>
<feature type="non-terminal residue" evidence="1">
    <location>
        <position position="1"/>
    </location>
</feature>
<reference evidence="1" key="1">
    <citation type="journal article" date="2020" name="Stud. Mycol.">
        <title>101 Dothideomycetes genomes: a test case for predicting lifestyles and emergence of pathogens.</title>
        <authorList>
            <person name="Haridas S."/>
            <person name="Albert R."/>
            <person name="Binder M."/>
            <person name="Bloem J."/>
            <person name="Labutti K."/>
            <person name="Salamov A."/>
            <person name="Andreopoulos B."/>
            <person name="Baker S."/>
            <person name="Barry K."/>
            <person name="Bills G."/>
            <person name="Bluhm B."/>
            <person name="Cannon C."/>
            <person name="Castanera R."/>
            <person name="Culley D."/>
            <person name="Daum C."/>
            <person name="Ezra D."/>
            <person name="Gonzalez J."/>
            <person name="Henrissat B."/>
            <person name="Kuo A."/>
            <person name="Liang C."/>
            <person name="Lipzen A."/>
            <person name="Lutzoni F."/>
            <person name="Magnuson J."/>
            <person name="Mondo S."/>
            <person name="Nolan M."/>
            <person name="Ohm R."/>
            <person name="Pangilinan J."/>
            <person name="Park H.-J."/>
            <person name="Ramirez L."/>
            <person name="Alfaro M."/>
            <person name="Sun H."/>
            <person name="Tritt A."/>
            <person name="Yoshinaga Y."/>
            <person name="Zwiers L.-H."/>
            <person name="Turgeon B."/>
            <person name="Goodwin S."/>
            <person name="Spatafora J."/>
            <person name="Crous P."/>
            <person name="Grigoriev I."/>
        </authorList>
    </citation>
    <scope>NUCLEOTIDE SEQUENCE</scope>
    <source>
        <strain evidence="1">HMLAC05119</strain>
    </source>
</reference>
<name>A0A6A5QZ79_AMPQU</name>
<dbReference type="EMBL" id="ML979132">
    <property type="protein sequence ID" value="KAF1920763.1"/>
    <property type="molecule type" value="Genomic_DNA"/>
</dbReference>
<dbReference type="Proteomes" id="UP000800096">
    <property type="component" value="Unassembled WGS sequence"/>
</dbReference>
<keyword evidence="2" id="KW-1185">Reference proteome</keyword>